<dbReference type="PANTHER" id="PTHR15263:SF1">
    <property type="entry name" value="NF-KAPPA-B INHIBITOR-LIKE PROTEIN 1"/>
    <property type="match status" value="1"/>
</dbReference>
<sequence>MTAHAHAYAHDLPTPPLTDILRRMVDLARQVEPESPQADRMAKIAMQMAMDSIDPDHRPNTIETMLMRRVAEEKERRKERDRKWEERVKSVRRQMMEEREQEIEWQEVKFENARKKDEAFVSATRDELGRVQAELEEARREIAKAKEDAQEAMREAERARKETGDAKKEIEKLNDELKRSKTELEQAKEEIERERERADRAEAEHKQVARRASSESQSAEEKAELIAWSRYKSQWRLLKRVTTADPTGGQLQVLRFEDLPWPTVVPPTSPGMITDTQVATFLLSGPPLREGETMKTRIKDSLLTWHPDKFAARWIQYVIESDRARVTEGITAVVRAGSRALVECANKAPAPRIRVPSRNRIMQG</sequence>
<dbReference type="Proteomes" id="UP000650582">
    <property type="component" value="Unassembled WGS sequence"/>
</dbReference>
<dbReference type="Proteomes" id="UP000663840">
    <property type="component" value="Unassembled WGS sequence"/>
</dbReference>
<keyword evidence="3" id="KW-0677">Repeat</keyword>
<evidence type="ECO:0000256" key="4">
    <source>
        <dbReference type="ARBA" id="ARBA00023043"/>
    </source>
</evidence>
<accession>A0A8H3B8E9</accession>
<gene>
    <name evidence="7" type="ORF">RDB_LOCUS89282</name>
    <name evidence="9" type="ORF">RHS03_07934</name>
    <name evidence="8" type="ORF">RHS04_00567</name>
</gene>
<comment type="subcellular location">
    <subcellularLocation>
        <location evidence="1">Nucleus</location>
    </subcellularLocation>
</comment>
<evidence type="ECO:0000256" key="6">
    <source>
        <dbReference type="SAM" id="MobiDB-lite"/>
    </source>
</evidence>
<protein>
    <submittedName>
        <fullName evidence="7">Uncharacterized protein</fullName>
    </submittedName>
</protein>
<comment type="caution">
    <text evidence="7">The sequence shown here is derived from an EMBL/GenBank/DDBJ whole genome shotgun (WGS) entry which is preliminary data.</text>
</comment>
<evidence type="ECO:0000313" key="7">
    <source>
        <dbReference type="EMBL" id="CAE6449737.1"/>
    </source>
</evidence>
<dbReference type="EMBL" id="JACYCD010000365">
    <property type="protein sequence ID" value="KAF8695727.1"/>
    <property type="molecule type" value="Genomic_DNA"/>
</dbReference>
<dbReference type="EMBL" id="CAJMWR010002800">
    <property type="protein sequence ID" value="CAE6449737.1"/>
    <property type="molecule type" value="Genomic_DNA"/>
</dbReference>
<evidence type="ECO:0000313" key="10">
    <source>
        <dbReference type="Proteomes" id="UP000663840"/>
    </source>
</evidence>
<keyword evidence="2" id="KW-0597">Phosphoprotein</keyword>
<keyword evidence="4" id="KW-0040">ANK repeat</keyword>
<evidence type="ECO:0000313" key="8">
    <source>
        <dbReference type="EMBL" id="KAF8685659.1"/>
    </source>
</evidence>
<dbReference type="GO" id="GO:0005634">
    <property type="term" value="C:nucleus"/>
    <property type="evidence" value="ECO:0007669"/>
    <property type="project" value="UniProtKB-SubCell"/>
</dbReference>
<evidence type="ECO:0000256" key="3">
    <source>
        <dbReference type="ARBA" id="ARBA00022737"/>
    </source>
</evidence>
<dbReference type="Proteomes" id="UP000602905">
    <property type="component" value="Unassembled WGS sequence"/>
</dbReference>
<dbReference type="OrthoDB" id="412109at2759"/>
<dbReference type="PANTHER" id="PTHR15263">
    <property type="entry name" value="I-KAPPA-B-LIKE PROTEIN IKBL"/>
    <property type="match status" value="1"/>
</dbReference>
<dbReference type="AlphaFoldDB" id="A0A8H3B8E9"/>
<organism evidence="7 10">
    <name type="scientific">Rhizoctonia solani</name>
    <dbReference type="NCBI Taxonomy" id="456999"/>
    <lineage>
        <taxon>Eukaryota</taxon>
        <taxon>Fungi</taxon>
        <taxon>Dikarya</taxon>
        <taxon>Basidiomycota</taxon>
        <taxon>Agaricomycotina</taxon>
        <taxon>Agaricomycetes</taxon>
        <taxon>Cantharellales</taxon>
        <taxon>Ceratobasidiaceae</taxon>
        <taxon>Rhizoctonia</taxon>
    </lineage>
</organism>
<dbReference type="InterPro" id="IPR038753">
    <property type="entry name" value="NFKBIL1"/>
</dbReference>
<feature type="compositionally biased region" description="Basic and acidic residues" evidence="6">
    <location>
        <begin position="179"/>
        <end position="207"/>
    </location>
</feature>
<dbReference type="GO" id="GO:0043124">
    <property type="term" value="P:negative regulation of canonical NF-kappaB signal transduction"/>
    <property type="evidence" value="ECO:0007669"/>
    <property type="project" value="InterPro"/>
</dbReference>
<reference evidence="8" key="1">
    <citation type="submission" date="2020-09" db="EMBL/GenBank/DDBJ databases">
        <title>Comparative genome analyses of four rice-infecting Rhizoctonia solani isolates reveal extensive enrichment of homogalacturonan modification genes.</title>
        <authorList>
            <person name="Lee D.-Y."/>
            <person name="Jeon J."/>
            <person name="Kim K.-T."/>
            <person name="Cheong K."/>
            <person name="Song H."/>
            <person name="Choi G."/>
            <person name="Ko J."/>
            <person name="Opiyo S.O."/>
            <person name="Zuo S."/>
            <person name="Madhav S."/>
            <person name="Lee Y.-H."/>
            <person name="Wang G.-L."/>
        </authorList>
    </citation>
    <scope>NUCLEOTIDE SEQUENCE</scope>
    <source>
        <strain evidence="9">AG1-IA WGL</strain>
        <strain evidence="8">AG1-IA YN-7</strain>
    </source>
</reference>
<evidence type="ECO:0000256" key="5">
    <source>
        <dbReference type="ARBA" id="ARBA00023242"/>
    </source>
</evidence>
<feature type="region of interest" description="Disordered" evidence="6">
    <location>
        <begin position="179"/>
        <end position="219"/>
    </location>
</feature>
<reference evidence="7" key="2">
    <citation type="submission" date="2021-01" db="EMBL/GenBank/DDBJ databases">
        <authorList>
            <person name="Kaushik A."/>
        </authorList>
    </citation>
    <scope>NUCLEOTIDE SEQUENCE</scope>
    <source>
        <strain evidence="7">AG1-1A</strain>
    </source>
</reference>
<dbReference type="EMBL" id="JACYCC010000021">
    <property type="protein sequence ID" value="KAF8685659.1"/>
    <property type="molecule type" value="Genomic_DNA"/>
</dbReference>
<proteinExistence type="predicted"/>
<name>A0A8H3B8E9_9AGAM</name>
<evidence type="ECO:0000313" key="9">
    <source>
        <dbReference type="EMBL" id="KAF8695727.1"/>
    </source>
</evidence>
<keyword evidence="5" id="KW-0539">Nucleus</keyword>
<evidence type="ECO:0000256" key="1">
    <source>
        <dbReference type="ARBA" id="ARBA00004123"/>
    </source>
</evidence>
<evidence type="ECO:0000256" key="2">
    <source>
        <dbReference type="ARBA" id="ARBA00022553"/>
    </source>
</evidence>